<sequence>MLRYENMGTICIKMDLHNRDYSVIAIAKWNKETEKYTTTLYLKENSVELLDLMEKYKDVEFDSDSSSIRNDILQEVSKLNDHDSFKYYMDRYDLEQKCFDRGLEIVTREELNK</sequence>
<reference evidence="1" key="1">
    <citation type="journal article" date="2021" name="Proc. Natl. Acad. Sci. U.S.A.">
        <title>A Catalog of Tens of Thousands of Viruses from Human Metagenomes Reveals Hidden Associations with Chronic Diseases.</title>
        <authorList>
            <person name="Tisza M.J."/>
            <person name="Buck C.B."/>
        </authorList>
    </citation>
    <scope>NUCLEOTIDE SEQUENCE</scope>
    <source>
        <strain evidence="1">CttFh17</strain>
    </source>
</reference>
<dbReference type="EMBL" id="BK015176">
    <property type="protein sequence ID" value="DAD94530.1"/>
    <property type="molecule type" value="Genomic_DNA"/>
</dbReference>
<name>A0A8S5NJR1_9CAUD</name>
<organism evidence="1">
    <name type="scientific">Siphoviridae sp. cttFh17</name>
    <dbReference type="NCBI Taxonomy" id="2826491"/>
    <lineage>
        <taxon>Viruses</taxon>
        <taxon>Duplodnaviria</taxon>
        <taxon>Heunggongvirae</taxon>
        <taxon>Uroviricota</taxon>
        <taxon>Caudoviricetes</taxon>
    </lineage>
</organism>
<protein>
    <submittedName>
        <fullName evidence="1">Uncharacterized protein</fullName>
    </submittedName>
</protein>
<proteinExistence type="predicted"/>
<evidence type="ECO:0000313" key="1">
    <source>
        <dbReference type="EMBL" id="DAD94530.1"/>
    </source>
</evidence>
<accession>A0A8S5NJR1</accession>